<dbReference type="RefSeq" id="WP_195918802.1">
    <property type="nucleotide sequence ID" value="NZ_JADPDD010000012.1"/>
</dbReference>
<dbReference type="PANTHER" id="PTHR44167:SF24">
    <property type="entry name" value="SERINE_THREONINE-PROTEIN KINASE CHK2"/>
    <property type="match status" value="1"/>
</dbReference>
<keyword evidence="2" id="KW-0808">Transferase</keyword>
<keyword evidence="2" id="KW-0418">Kinase</keyword>
<dbReference type="InterPro" id="IPR008266">
    <property type="entry name" value="Tyr_kinase_AS"/>
</dbReference>
<dbReference type="PROSITE" id="PS00109">
    <property type="entry name" value="PROTEIN_KINASE_TYR"/>
    <property type="match status" value="1"/>
</dbReference>
<accession>A0AAE4NNV1</accession>
<gene>
    <name evidence="2" type="ORF">RZO31_00635</name>
</gene>
<feature type="domain" description="Protein kinase" evidence="1">
    <location>
        <begin position="4"/>
        <end position="249"/>
    </location>
</feature>
<dbReference type="PROSITE" id="PS50011">
    <property type="entry name" value="PROTEIN_KINASE_DOM"/>
    <property type="match status" value="1"/>
</dbReference>
<dbReference type="Proteomes" id="UP001186047">
    <property type="component" value="Unassembled WGS sequence"/>
</dbReference>
<dbReference type="InterPro" id="IPR011009">
    <property type="entry name" value="Kinase-like_dom_sf"/>
</dbReference>
<dbReference type="AlphaFoldDB" id="A0AAE4NNV1"/>
<dbReference type="GO" id="GO:0005524">
    <property type="term" value="F:ATP binding"/>
    <property type="evidence" value="ECO:0007669"/>
    <property type="project" value="InterPro"/>
</dbReference>
<sequence length="390" mass="45061">MEQDNNWYQLGYGGFANVYGSDYEIYAKKQLKNDMRNKKNISRFKREYDITKSLEELDNIIPVYEYFPSNYSYTMLRCDKTLKEYLDKREISDEIKKYIVDKILFTMEQVHNRGILHRDLSVNNVLLKVENNELEVYISDFGIGKSSEIGSSYQTKFTNGIGHSDFTAPEQLIDLKSSSKASDVFSLGRIINYIYTGSAYNSSHKYGVICEKACSITIEFRQSDAGVLRREIEHRDQLNNDVNLKEKVLEQIELEKYDENASIYIQGLSSLELAENIRDNRGYVKLILWYIEENYRTNSNSILKLVSGINKDCAEVTKKYEEADRFAALAFQILCNSELGYDYELKANAADILKWAAFDLNRFYAQGLVDRLESGGIEPLILDRIKDATS</sequence>
<evidence type="ECO:0000259" key="1">
    <source>
        <dbReference type="PROSITE" id="PS50011"/>
    </source>
</evidence>
<comment type="caution">
    <text evidence="2">The sequence shown here is derived from an EMBL/GenBank/DDBJ whole genome shotgun (WGS) entry which is preliminary data.</text>
</comment>
<name>A0AAE4NNV1_9LACT</name>
<dbReference type="EMBL" id="JAWHVL010000002">
    <property type="protein sequence ID" value="MDV2631383.1"/>
    <property type="molecule type" value="Genomic_DNA"/>
</dbReference>
<evidence type="ECO:0000313" key="3">
    <source>
        <dbReference type="Proteomes" id="UP001186047"/>
    </source>
</evidence>
<reference evidence="2" key="1">
    <citation type="submission" date="2023-10" db="EMBL/GenBank/DDBJ databases">
        <title>Production of high quality cheese from raw caw milk (raw cheese).</title>
        <authorList>
            <person name="Samouris G."/>
        </authorList>
    </citation>
    <scope>NUCLEOTIDE SEQUENCE</scope>
    <source>
        <strain evidence="2">M17-3</strain>
    </source>
</reference>
<dbReference type="Gene3D" id="1.10.510.10">
    <property type="entry name" value="Transferase(Phosphotransferase) domain 1"/>
    <property type="match status" value="1"/>
</dbReference>
<proteinExistence type="predicted"/>
<dbReference type="SMART" id="SM00220">
    <property type="entry name" value="S_TKc"/>
    <property type="match status" value="1"/>
</dbReference>
<dbReference type="PANTHER" id="PTHR44167">
    <property type="entry name" value="OVARIAN-SPECIFIC SERINE/THREONINE-PROTEIN KINASE LOK-RELATED"/>
    <property type="match status" value="1"/>
</dbReference>
<evidence type="ECO:0000313" key="2">
    <source>
        <dbReference type="EMBL" id="MDV2631383.1"/>
    </source>
</evidence>
<dbReference type="SUPFAM" id="SSF56112">
    <property type="entry name" value="Protein kinase-like (PK-like)"/>
    <property type="match status" value="1"/>
</dbReference>
<organism evidence="2 3">
    <name type="scientific">Lactococcus lactis</name>
    <dbReference type="NCBI Taxonomy" id="1358"/>
    <lineage>
        <taxon>Bacteria</taxon>
        <taxon>Bacillati</taxon>
        <taxon>Bacillota</taxon>
        <taxon>Bacilli</taxon>
        <taxon>Lactobacillales</taxon>
        <taxon>Streptococcaceae</taxon>
        <taxon>Lactococcus</taxon>
    </lineage>
</organism>
<dbReference type="InterPro" id="IPR000719">
    <property type="entry name" value="Prot_kinase_dom"/>
</dbReference>
<protein>
    <submittedName>
        <fullName evidence="2">Protein kinase</fullName>
    </submittedName>
</protein>
<dbReference type="Pfam" id="PF00069">
    <property type="entry name" value="Pkinase"/>
    <property type="match status" value="1"/>
</dbReference>
<dbReference type="GO" id="GO:0004672">
    <property type="term" value="F:protein kinase activity"/>
    <property type="evidence" value="ECO:0007669"/>
    <property type="project" value="InterPro"/>
</dbReference>